<dbReference type="AlphaFoldDB" id="A0A2T7A611"/>
<feature type="transmembrane region" description="Helical" evidence="1">
    <location>
        <begin position="397"/>
        <end position="420"/>
    </location>
</feature>
<keyword evidence="1" id="KW-1133">Transmembrane helix</keyword>
<dbReference type="PANTHER" id="PTHR31970">
    <property type="match status" value="1"/>
</dbReference>
<name>A0A2T7A611_TUBBO</name>
<feature type="transmembrane region" description="Helical" evidence="1">
    <location>
        <begin position="259"/>
        <end position="278"/>
    </location>
</feature>
<evidence type="ECO:0000313" key="3">
    <source>
        <dbReference type="Proteomes" id="UP000244722"/>
    </source>
</evidence>
<dbReference type="STRING" id="42251.A0A2T7A611"/>
<dbReference type="GO" id="GO:0015098">
    <property type="term" value="F:molybdate ion transmembrane transporter activity"/>
    <property type="evidence" value="ECO:0007669"/>
    <property type="project" value="InterPro"/>
</dbReference>
<evidence type="ECO:0000256" key="1">
    <source>
        <dbReference type="SAM" id="Phobius"/>
    </source>
</evidence>
<dbReference type="OrthoDB" id="5402974at2759"/>
<feature type="transmembrane region" description="Helical" evidence="1">
    <location>
        <begin position="124"/>
        <end position="144"/>
    </location>
</feature>
<feature type="transmembrane region" description="Helical" evidence="1">
    <location>
        <begin position="52"/>
        <end position="72"/>
    </location>
</feature>
<protein>
    <recommendedName>
        <fullName evidence="4">Sulfate transporter</fullName>
    </recommendedName>
</protein>
<keyword evidence="1" id="KW-0812">Transmembrane</keyword>
<proteinExistence type="predicted"/>
<accession>A0A2T7A611</accession>
<dbReference type="Proteomes" id="UP000244722">
    <property type="component" value="Unassembled WGS sequence"/>
</dbReference>
<keyword evidence="1" id="KW-0472">Membrane</keyword>
<comment type="caution">
    <text evidence="2">The sequence shown here is derived from an EMBL/GenBank/DDBJ whole genome shotgun (WGS) entry which is preliminary data.</text>
</comment>
<dbReference type="InterPro" id="IPR031563">
    <property type="entry name" value="MOT1/MOT2"/>
</dbReference>
<dbReference type="EMBL" id="NESQ01000016">
    <property type="protein sequence ID" value="PUU83176.1"/>
    <property type="molecule type" value="Genomic_DNA"/>
</dbReference>
<dbReference type="Pfam" id="PF16983">
    <property type="entry name" value="MFS_MOT1"/>
    <property type="match status" value="2"/>
</dbReference>
<evidence type="ECO:0008006" key="4">
    <source>
        <dbReference type="Google" id="ProtNLM"/>
    </source>
</evidence>
<feature type="transmembrane region" description="Helical" evidence="1">
    <location>
        <begin position="92"/>
        <end position="112"/>
    </location>
</feature>
<feature type="transmembrane region" description="Helical" evidence="1">
    <location>
        <begin position="228"/>
        <end position="247"/>
    </location>
</feature>
<feature type="transmembrane region" description="Helical" evidence="1">
    <location>
        <begin position="298"/>
        <end position="317"/>
    </location>
</feature>
<gene>
    <name evidence="2" type="ORF">B9Z19DRAFT_1073183</name>
</gene>
<feature type="transmembrane region" description="Helical" evidence="1">
    <location>
        <begin position="329"/>
        <end position="347"/>
    </location>
</feature>
<sequence>MALFTSSFKHNVQTLKDNPLGEIAGSLGDLGTLLPLMTALAAGGSISLTSTLIFSGVFNICSGAFFGVPIVVQPMKAIASIALARQLSLKETMAAGIGVGIVVMLLSVIGMIKKAADMIPLPIVKGIQVGAGLSLCLNAGSMLSNLNLNQSKWDDNLFWAIGAFSMLYGFSRQSKFPFALLAFLLGGIFAAVDVATSGGSLPAFGFWWPFTLTIPTADEFATGFGTAGIGQISLTILNSVIAVRYLSEDLMPTRPAPSVTALGISVGLMNLTGCWFGAMPVCHGSGGLAAQHRFGARSGASVMLLGLVKVGAGLAFGESLTGLLQRFPKSLLGIMVFAAGIELASVAENLNSTARDLLSPTSAALGTERSRSAVYASLRVLTEREKRERFLNMMVTAAMMLASKNTSVGFLAGVFFWALLRLQDRMEDYGDARASFAPLNEASALLGR</sequence>
<feature type="transmembrane region" description="Helical" evidence="1">
    <location>
        <begin position="178"/>
        <end position="208"/>
    </location>
</feature>
<organism evidence="2 3">
    <name type="scientific">Tuber borchii</name>
    <name type="common">White truffle</name>
    <dbReference type="NCBI Taxonomy" id="42251"/>
    <lineage>
        <taxon>Eukaryota</taxon>
        <taxon>Fungi</taxon>
        <taxon>Dikarya</taxon>
        <taxon>Ascomycota</taxon>
        <taxon>Pezizomycotina</taxon>
        <taxon>Pezizomycetes</taxon>
        <taxon>Pezizales</taxon>
        <taxon>Tuberaceae</taxon>
        <taxon>Tuber</taxon>
    </lineage>
</organism>
<reference evidence="2 3" key="1">
    <citation type="submission" date="2017-04" db="EMBL/GenBank/DDBJ databases">
        <title>Draft genome sequence of Tuber borchii Vittad., a whitish edible truffle.</title>
        <authorList>
            <consortium name="DOE Joint Genome Institute"/>
            <person name="Murat C."/>
            <person name="Kuo A."/>
            <person name="Barry K.W."/>
            <person name="Clum A."/>
            <person name="Dockter R.B."/>
            <person name="Fauchery L."/>
            <person name="Iotti M."/>
            <person name="Kohler A."/>
            <person name="Labutti K."/>
            <person name="Lindquist E.A."/>
            <person name="Lipzen A."/>
            <person name="Ohm R.A."/>
            <person name="Wang M."/>
            <person name="Grigoriev I.V."/>
            <person name="Zambonelli A."/>
            <person name="Martin F.M."/>
        </authorList>
    </citation>
    <scope>NUCLEOTIDE SEQUENCE [LARGE SCALE GENOMIC DNA]</scope>
    <source>
        <strain evidence="2 3">Tbo3840</strain>
    </source>
</reference>
<evidence type="ECO:0000313" key="2">
    <source>
        <dbReference type="EMBL" id="PUU83176.1"/>
    </source>
</evidence>
<keyword evidence="3" id="KW-1185">Reference proteome</keyword>
<dbReference type="PANTHER" id="PTHR31970:SF9">
    <property type="entry name" value="MOLYBDATE TRANSPORTER 2"/>
    <property type="match status" value="1"/>
</dbReference>